<dbReference type="EMBL" id="KM369898">
    <property type="protein sequence ID" value="AKA63280.1"/>
    <property type="molecule type" value="Genomic_RNA"/>
</dbReference>
<organism evidence="2 3">
    <name type="scientific">Rotavirus I</name>
    <dbReference type="NCBI Taxonomy" id="1637496"/>
    <lineage>
        <taxon>Viruses</taxon>
        <taxon>Riboviria</taxon>
        <taxon>Orthornavirae</taxon>
        <taxon>Duplornaviricota</taxon>
        <taxon>Resentoviricetes</taxon>
        <taxon>Reovirales</taxon>
        <taxon>Sedoreoviridae</taxon>
        <taxon>Rotavirus</taxon>
        <taxon>Rotavirus iotagastroenteritidis</taxon>
    </lineage>
</organism>
<sequence length="390" mass="44850">MEYPGNYRTMRDLSPNHRLLVTDECRILNNLNLDPKIASDLNILIPCGVHLQKSGNVMIEVVETEECICGNRIPTKVITNSIEHQIITLCTNEIYTIIYNENSGKCECGKQLFDVEPAEGYGGNGWCISSKKCLKCTSVDEIIGILFENGFQRDEIYFRPTNQIKLNSFNMIPTLKLEDEWQRDLTAENVESNPGPIMLTGDRSYFNAANTFIWLSFKQDIPFYPWYDDLKSPIAVLNDYIPTGKRNYITWKQKGFCYSTKFNIAIGQTKDKYVCIRKSNSGQWFTYMEDKIIIGKPTDFVPSVKGWIRDLTAEGIESNPGPNYISLLNEHAQKNKNQFPNYSFEMIIIDNEILFTCTCKYMHIIETSNPHRTKKESKNEAAELVVRIIE</sequence>
<accession>A0A0E3GNH9</accession>
<evidence type="ECO:0000313" key="3">
    <source>
        <dbReference type="Proteomes" id="UP000159125"/>
    </source>
</evidence>
<dbReference type="Gene3D" id="3.30.160.20">
    <property type="match status" value="1"/>
</dbReference>
<proteinExistence type="predicted"/>
<evidence type="ECO:0000259" key="1">
    <source>
        <dbReference type="SMART" id="SM00358"/>
    </source>
</evidence>
<dbReference type="SMART" id="SM00358">
    <property type="entry name" value="DSRM"/>
    <property type="match status" value="1"/>
</dbReference>
<dbReference type="Pfam" id="PF00035">
    <property type="entry name" value="dsrm"/>
    <property type="match status" value="1"/>
</dbReference>
<reference evidence="2 3" key="1">
    <citation type="journal article" date="2015" name="Emerg. Infect. Dis.">
        <title>Candidate new rotavirus species in sheltered dogs, hungary.</title>
        <authorList>
            <person name="Mihalov-Kovacs E."/>
            <person name="Gellert A."/>
            <person name="Marton S."/>
            <person name="Farkas S.L."/>
            <person name="Feher E."/>
            <person name="Oldal M."/>
            <person name="Jakab F."/>
            <person name="Martella V."/>
            <person name="Banyai K."/>
        </authorList>
    </citation>
    <scope>NUCLEOTIDE SEQUENCE [LARGE SCALE GENOMIC DNA]</scope>
    <source>
        <strain evidence="2">KE528/2012</strain>
    </source>
</reference>
<feature type="domain" description="DRBM" evidence="1">
    <location>
        <begin position="324"/>
        <end position="390"/>
    </location>
</feature>
<protein>
    <submittedName>
        <fullName evidence="2">NSP1-2</fullName>
    </submittedName>
</protein>
<evidence type="ECO:0000313" key="2">
    <source>
        <dbReference type="EMBL" id="AKA63280.1"/>
    </source>
</evidence>
<dbReference type="InterPro" id="IPR014720">
    <property type="entry name" value="dsRBD_dom"/>
</dbReference>
<dbReference type="Proteomes" id="UP000159125">
    <property type="component" value="Genome"/>
</dbReference>
<dbReference type="CDD" id="cd00048">
    <property type="entry name" value="DSRM_SF"/>
    <property type="match status" value="1"/>
</dbReference>
<name>A0A0E3GNH9_9REOV</name>
<dbReference type="SUPFAM" id="SSF54768">
    <property type="entry name" value="dsRNA-binding domain-like"/>
    <property type="match status" value="1"/>
</dbReference>